<dbReference type="AlphaFoldDB" id="A0A381N375"/>
<protein>
    <submittedName>
        <fullName evidence="1">Uncharacterized protein</fullName>
    </submittedName>
</protein>
<name>A0A381N375_9ZZZZ</name>
<accession>A0A381N375</accession>
<evidence type="ECO:0000313" key="1">
    <source>
        <dbReference type="EMBL" id="SUZ48965.1"/>
    </source>
</evidence>
<gene>
    <name evidence="1" type="ORF">METZ01_LOCUS1819</name>
</gene>
<organism evidence="1">
    <name type="scientific">marine metagenome</name>
    <dbReference type="NCBI Taxonomy" id="408172"/>
    <lineage>
        <taxon>unclassified sequences</taxon>
        <taxon>metagenomes</taxon>
        <taxon>ecological metagenomes</taxon>
    </lineage>
</organism>
<dbReference type="EMBL" id="UINC01000096">
    <property type="protein sequence ID" value="SUZ48965.1"/>
    <property type="molecule type" value="Genomic_DNA"/>
</dbReference>
<proteinExistence type="predicted"/>
<sequence>MPFTVEDWLNLSAALITDCDCSVSTLFSFGSVVLTILITASLRNPFSIFITSVTQMRLCGST</sequence>
<reference evidence="1" key="1">
    <citation type="submission" date="2018-05" db="EMBL/GenBank/DDBJ databases">
        <authorList>
            <person name="Lanie J.A."/>
            <person name="Ng W.-L."/>
            <person name="Kazmierczak K.M."/>
            <person name="Andrzejewski T.M."/>
            <person name="Davidsen T.M."/>
            <person name="Wayne K.J."/>
            <person name="Tettelin H."/>
            <person name="Glass J.I."/>
            <person name="Rusch D."/>
            <person name="Podicherti R."/>
            <person name="Tsui H.-C.T."/>
            <person name="Winkler M.E."/>
        </authorList>
    </citation>
    <scope>NUCLEOTIDE SEQUENCE</scope>
</reference>